<keyword evidence="1" id="KW-0812">Transmembrane</keyword>
<evidence type="ECO:0000313" key="4">
    <source>
        <dbReference type="Proteomes" id="UP000028999"/>
    </source>
</evidence>
<accession>A0A078H6G0</accession>
<organism evidence="3 4">
    <name type="scientific">Brassica napus</name>
    <name type="common">Rape</name>
    <dbReference type="NCBI Taxonomy" id="3708"/>
    <lineage>
        <taxon>Eukaryota</taxon>
        <taxon>Viridiplantae</taxon>
        <taxon>Streptophyta</taxon>
        <taxon>Embryophyta</taxon>
        <taxon>Tracheophyta</taxon>
        <taxon>Spermatophyta</taxon>
        <taxon>Magnoliopsida</taxon>
        <taxon>eudicotyledons</taxon>
        <taxon>Gunneridae</taxon>
        <taxon>Pentapetalae</taxon>
        <taxon>rosids</taxon>
        <taxon>malvids</taxon>
        <taxon>Brassicales</taxon>
        <taxon>Brassicaceae</taxon>
        <taxon>Brassiceae</taxon>
        <taxon>Brassica</taxon>
    </lineage>
</organism>
<keyword evidence="1" id="KW-0472">Membrane</keyword>
<sequence>MAKGMRFVQTWGEVAPRLIVSHKKQQQHFSNLPKLETIVEEGCCIDSFAVRAPKRIVIFLPLVLSLIMYIVLHKSIKDY</sequence>
<dbReference type="OMA" id="STCPMLE"/>
<name>A0A078H6G0_BRANA</name>
<evidence type="ECO:0000313" key="2">
    <source>
        <dbReference type="EMBL" id="CAF2091237.1"/>
    </source>
</evidence>
<gene>
    <name evidence="3" type="primary">BnaA06g36170D</name>
    <name evidence="2" type="ORF">DARMORV10_A06P46160.1</name>
    <name evidence="3" type="ORF">GSBRNA2T00054694001</name>
</gene>
<dbReference type="Gramene" id="CDY33456">
    <property type="protein sequence ID" value="CDY33456"/>
    <property type="gene ID" value="GSBRNA2T00054694001"/>
</dbReference>
<feature type="transmembrane region" description="Helical" evidence="1">
    <location>
        <begin position="56"/>
        <end position="76"/>
    </location>
</feature>
<dbReference type="PaxDb" id="3708-A0A078H6G0"/>
<evidence type="ECO:0000313" key="3">
    <source>
        <dbReference type="EMBL" id="CDY33456.1"/>
    </source>
</evidence>
<keyword evidence="4" id="KW-1185">Reference proteome</keyword>
<reference evidence="3" key="2">
    <citation type="submission" date="2014-06" db="EMBL/GenBank/DDBJ databases">
        <authorList>
            <person name="Genoscope - CEA"/>
        </authorList>
    </citation>
    <scope>NUCLEOTIDE SEQUENCE</scope>
</reference>
<reference evidence="2" key="3">
    <citation type="submission" date="2021-01" db="EMBL/GenBank/DDBJ databases">
        <authorList>
            <consortium name="Genoscope - CEA"/>
            <person name="William W."/>
        </authorList>
    </citation>
    <scope>NUCLEOTIDE SEQUENCE</scope>
</reference>
<dbReference type="PANTHER" id="PTHR36063">
    <property type="entry name" value="ARABIDOPSIS THALIANA GENOMIC DNA, CHROMOSOME 5, P1 CLONE:MOK16"/>
    <property type="match status" value="1"/>
</dbReference>
<dbReference type="Proteomes" id="UP000028999">
    <property type="component" value="Unassembled WGS sequence"/>
</dbReference>
<reference evidence="3 4" key="1">
    <citation type="journal article" date="2014" name="Science">
        <title>Plant genetics. Early allopolyploid evolution in the post-Neolithic Brassica napus oilseed genome.</title>
        <authorList>
            <person name="Chalhoub B."/>
            <person name="Denoeud F."/>
            <person name="Liu S."/>
            <person name="Parkin I.A."/>
            <person name="Tang H."/>
            <person name="Wang X."/>
            <person name="Chiquet J."/>
            <person name="Belcram H."/>
            <person name="Tong C."/>
            <person name="Samans B."/>
            <person name="Correa M."/>
            <person name="Da Silva C."/>
            <person name="Just J."/>
            <person name="Falentin C."/>
            <person name="Koh C.S."/>
            <person name="Le Clainche I."/>
            <person name="Bernard M."/>
            <person name="Bento P."/>
            <person name="Noel B."/>
            <person name="Labadie K."/>
            <person name="Alberti A."/>
            <person name="Charles M."/>
            <person name="Arnaud D."/>
            <person name="Guo H."/>
            <person name="Daviaud C."/>
            <person name="Alamery S."/>
            <person name="Jabbari K."/>
            <person name="Zhao M."/>
            <person name="Edger P.P."/>
            <person name="Chelaifa H."/>
            <person name="Tack D."/>
            <person name="Lassalle G."/>
            <person name="Mestiri I."/>
            <person name="Schnel N."/>
            <person name="Le Paslier M.C."/>
            <person name="Fan G."/>
            <person name="Renault V."/>
            <person name="Bayer P.E."/>
            <person name="Golicz A.A."/>
            <person name="Manoli S."/>
            <person name="Lee T.H."/>
            <person name="Thi V.H."/>
            <person name="Chalabi S."/>
            <person name="Hu Q."/>
            <person name="Fan C."/>
            <person name="Tollenaere R."/>
            <person name="Lu Y."/>
            <person name="Battail C."/>
            <person name="Shen J."/>
            <person name="Sidebottom C.H."/>
            <person name="Wang X."/>
            <person name="Canaguier A."/>
            <person name="Chauveau A."/>
            <person name="Berard A."/>
            <person name="Deniot G."/>
            <person name="Guan M."/>
            <person name="Liu Z."/>
            <person name="Sun F."/>
            <person name="Lim Y.P."/>
            <person name="Lyons E."/>
            <person name="Town C.D."/>
            <person name="Bancroft I."/>
            <person name="Wang X."/>
            <person name="Meng J."/>
            <person name="Ma J."/>
            <person name="Pires J.C."/>
            <person name="King G.J."/>
            <person name="Brunel D."/>
            <person name="Delourme R."/>
            <person name="Renard M."/>
            <person name="Aury J.M."/>
            <person name="Adams K.L."/>
            <person name="Batley J."/>
            <person name="Snowdon R.J."/>
            <person name="Tost J."/>
            <person name="Edwards D."/>
            <person name="Zhou Y."/>
            <person name="Hua W."/>
            <person name="Sharpe A.G."/>
            <person name="Paterson A.H."/>
            <person name="Guan C."/>
            <person name="Wincker P."/>
        </authorList>
    </citation>
    <scope>NUCLEOTIDE SEQUENCE [LARGE SCALE GENOMIC DNA]</scope>
    <source>
        <strain evidence="4">cv. Darmor-bzh</strain>
    </source>
</reference>
<dbReference type="AlphaFoldDB" id="A0A078H6G0"/>
<evidence type="ECO:0000256" key="1">
    <source>
        <dbReference type="SAM" id="Phobius"/>
    </source>
</evidence>
<proteinExistence type="predicted"/>
<dbReference type="PANTHER" id="PTHR36063:SF8">
    <property type="entry name" value="GENOME ASSEMBLY, CHROMOSOME: A06"/>
    <property type="match status" value="1"/>
</dbReference>
<dbReference type="Proteomes" id="UP001295469">
    <property type="component" value="Chromosome A06"/>
</dbReference>
<dbReference type="EMBL" id="LK032315">
    <property type="protein sequence ID" value="CDY33456.1"/>
    <property type="molecule type" value="Genomic_DNA"/>
</dbReference>
<dbReference type="EMBL" id="HG994360">
    <property type="protein sequence ID" value="CAF2091237.1"/>
    <property type="molecule type" value="Genomic_DNA"/>
</dbReference>
<keyword evidence="1" id="KW-1133">Transmembrane helix</keyword>
<protein>
    <submittedName>
        <fullName evidence="2">(rape) hypothetical protein</fullName>
    </submittedName>
    <submittedName>
        <fullName evidence="3">BnaA06g36170D protein</fullName>
    </submittedName>
</protein>